<reference evidence="1" key="1">
    <citation type="submission" date="2014-09" db="EMBL/GenBank/DDBJ databases">
        <authorList>
            <person name="Magalhaes I.L.F."/>
            <person name="Oliveira U."/>
            <person name="Santos F.R."/>
            <person name="Vidigal T.H.D.A."/>
            <person name="Brescovit A.D."/>
            <person name="Santos A.J."/>
        </authorList>
    </citation>
    <scope>NUCLEOTIDE SEQUENCE</scope>
    <source>
        <tissue evidence="1">Shoot tissue taken approximately 20 cm above the soil surface</tissue>
    </source>
</reference>
<proteinExistence type="predicted"/>
<evidence type="ECO:0000313" key="1">
    <source>
        <dbReference type="EMBL" id="JAD61120.1"/>
    </source>
</evidence>
<accession>A0A0A9BIW4</accession>
<dbReference type="AlphaFoldDB" id="A0A0A9BIW4"/>
<reference evidence="1" key="2">
    <citation type="journal article" date="2015" name="Data Brief">
        <title>Shoot transcriptome of the giant reed, Arundo donax.</title>
        <authorList>
            <person name="Barrero R.A."/>
            <person name="Guerrero F.D."/>
            <person name="Moolhuijzen P."/>
            <person name="Goolsby J.A."/>
            <person name="Tidwell J."/>
            <person name="Bellgard S.E."/>
            <person name="Bellgard M.I."/>
        </authorList>
    </citation>
    <scope>NUCLEOTIDE SEQUENCE</scope>
    <source>
        <tissue evidence="1">Shoot tissue taken approximately 20 cm above the soil surface</tissue>
    </source>
</reference>
<organism evidence="1">
    <name type="scientific">Arundo donax</name>
    <name type="common">Giant reed</name>
    <name type="synonym">Donax arundinaceus</name>
    <dbReference type="NCBI Taxonomy" id="35708"/>
    <lineage>
        <taxon>Eukaryota</taxon>
        <taxon>Viridiplantae</taxon>
        <taxon>Streptophyta</taxon>
        <taxon>Embryophyta</taxon>
        <taxon>Tracheophyta</taxon>
        <taxon>Spermatophyta</taxon>
        <taxon>Magnoliopsida</taxon>
        <taxon>Liliopsida</taxon>
        <taxon>Poales</taxon>
        <taxon>Poaceae</taxon>
        <taxon>PACMAD clade</taxon>
        <taxon>Arundinoideae</taxon>
        <taxon>Arundineae</taxon>
        <taxon>Arundo</taxon>
    </lineage>
</organism>
<protein>
    <submittedName>
        <fullName evidence="1">Uncharacterized protein</fullName>
    </submittedName>
</protein>
<name>A0A0A9BIW4_ARUDO</name>
<dbReference type="EMBL" id="GBRH01236775">
    <property type="protein sequence ID" value="JAD61120.1"/>
    <property type="molecule type" value="Transcribed_RNA"/>
</dbReference>
<sequence length="41" mass="4604">MTMAASRSWMASWSSRSAVRQRSTISCAFRAMMVPMIRCCG</sequence>